<feature type="transmembrane region" description="Helical" evidence="2">
    <location>
        <begin position="155"/>
        <end position="173"/>
    </location>
</feature>
<feature type="transmembrane region" description="Helical" evidence="2">
    <location>
        <begin position="91"/>
        <end position="112"/>
    </location>
</feature>
<dbReference type="Proteomes" id="UP000261828">
    <property type="component" value="Unassembled WGS sequence"/>
</dbReference>
<evidence type="ECO:0000256" key="1">
    <source>
        <dbReference type="SAM" id="Coils"/>
    </source>
</evidence>
<evidence type="ECO:0000313" key="4">
    <source>
        <dbReference type="Proteomes" id="UP000261828"/>
    </source>
</evidence>
<gene>
    <name evidence="3" type="ORF">DX873_15810</name>
</gene>
<organism evidence="3 4">
    <name type="scientific">Flagellimonas nanhaiensis</name>
    <dbReference type="NCBI Taxonomy" id="2292706"/>
    <lineage>
        <taxon>Bacteria</taxon>
        <taxon>Pseudomonadati</taxon>
        <taxon>Bacteroidota</taxon>
        <taxon>Flavobacteriia</taxon>
        <taxon>Flavobacteriales</taxon>
        <taxon>Flavobacteriaceae</taxon>
        <taxon>Flagellimonas</taxon>
    </lineage>
</organism>
<keyword evidence="2" id="KW-1133">Transmembrane helix</keyword>
<evidence type="ECO:0000256" key="2">
    <source>
        <dbReference type="SAM" id="Phobius"/>
    </source>
</evidence>
<keyword evidence="4" id="KW-1185">Reference proteome</keyword>
<feature type="transmembrane region" description="Helical" evidence="2">
    <location>
        <begin position="124"/>
        <end position="143"/>
    </location>
</feature>
<keyword evidence="2" id="KW-0472">Membrane</keyword>
<name>A0A371JMY3_9FLAO</name>
<keyword evidence="1" id="KW-0175">Coiled coil</keyword>
<accession>A0A371JMY3</accession>
<proteinExistence type="predicted"/>
<comment type="caution">
    <text evidence="3">The sequence shown here is derived from an EMBL/GenBank/DDBJ whole genome shotgun (WGS) entry which is preliminary data.</text>
</comment>
<sequence>MFLPFTEPEVRSSRDLLNSTRSKIYSNEKHIVQCSLEYLSGETTLLVFQQTANSLEKEIVELRILEAEQKGSYEITREAARISGFPSRHKFIYNFGIALILCALFYELLISLRKYGGTKRFQKNFKAITYGTIVGFFLSWIFYPENDLEPWMYKIVLTLLGIAVSVTAFLVALSHENRIRKLEDSFLDFIIELRKVHIKKLLLHALKPNLYRESKKEALEEIEKDTELIEERLREKAKEIID</sequence>
<evidence type="ECO:0000313" key="3">
    <source>
        <dbReference type="EMBL" id="RDY58465.1"/>
    </source>
</evidence>
<protein>
    <submittedName>
        <fullName evidence="3">Uncharacterized protein</fullName>
    </submittedName>
</protein>
<dbReference type="EMBL" id="QTJX01000004">
    <property type="protein sequence ID" value="RDY58465.1"/>
    <property type="molecule type" value="Genomic_DNA"/>
</dbReference>
<keyword evidence="2" id="KW-0812">Transmembrane</keyword>
<dbReference type="AlphaFoldDB" id="A0A371JMY3"/>
<feature type="coiled-coil region" evidence="1">
    <location>
        <begin position="212"/>
        <end position="239"/>
    </location>
</feature>
<reference evidence="3 4" key="1">
    <citation type="submission" date="2018-08" db="EMBL/GenBank/DDBJ databases">
        <title>Muricauda nanhaiensis sp. nov., isolated from seawater of the South China Sea.</title>
        <authorList>
            <person name="Dang Y."/>
        </authorList>
    </citation>
    <scope>NUCLEOTIDE SEQUENCE [LARGE SCALE GENOMIC DNA]</scope>
    <source>
        <strain evidence="3 4">SM1704</strain>
    </source>
</reference>